<keyword evidence="11 14" id="KW-0472">Membrane</keyword>
<dbReference type="Gene3D" id="2.10.109.10">
    <property type="entry name" value="Umud Fragment, subunit A"/>
    <property type="match status" value="1"/>
</dbReference>
<dbReference type="GO" id="GO:0042720">
    <property type="term" value="C:mitochondrial inner membrane peptidase complex"/>
    <property type="evidence" value="ECO:0007669"/>
    <property type="project" value="InterPro"/>
</dbReference>
<evidence type="ECO:0000256" key="9">
    <source>
        <dbReference type="ARBA" id="ARBA00022989"/>
    </source>
</evidence>
<evidence type="ECO:0000256" key="4">
    <source>
        <dbReference type="ARBA" id="ARBA00013650"/>
    </source>
</evidence>
<evidence type="ECO:0000256" key="1">
    <source>
        <dbReference type="ARBA" id="ARBA00004434"/>
    </source>
</evidence>
<dbReference type="Pfam" id="PF10502">
    <property type="entry name" value="Peptidase_S26"/>
    <property type="match status" value="1"/>
</dbReference>
<dbReference type="InterPro" id="IPR037730">
    <property type="entry name" value="IMP2"/>
</dbReference>
<keyword evidence="5 16" id="KW-0645">Protease</keyword>
<organism evidence="16 17">
    <name type="scientific">Mizuhopecten yessoensis</name>
    <name type="common">Japanese scallop</name>
    <name type="synonym">Patinopecten yessoensis</name>
    <dbReference type="NCBI Taxonomy" id="6573"/>
    <lineage>
        <taxon>Eukaryota</taxon>
        <taxon>Metazoa</taxon>
        <taxon>Spiralia</taxon>
        <taxon>Lophotrochozoa</taxon>
        <taxon>Mollusca</taxon>
        <taxon>Bivalvia</taxon>
        <taxon>Autobranchia</taxon>
        <taxon>Pteriomorphia</taxon>
        <taxon>Pectinida</taxon>
        <taxon>Pectinoidea</taxon>
        <taxon>Pectinidae</taxon>
        <taxon>Mizuhopecten</taxon>
    </lineage>
</organism>
<dbReference type="SUPFAM" id="SSF51306">
    <property type="entry name" value="LexA/Signal peptidase"/>
    <property type="match status" value="1"/>
</dbReference>
<evidence type="ECO:0000256" key="12">
    <source>
        <dbReference type="ARBA" id="ARBA00032718"/>
    </source>
</evidence>
<dbReference type="GO" id="GO:0006465">
    <property type="term" value="P:signal peptide processing"/>
    <property type="evidence" value="ECO:0007669"/>
    <property type="project" value="InterPro"/>
</dbReference>
<evidence type="ECO:0000256" key="14">
    <source>
        <dbReference type="SAM" id="Phobius"/>
    </source>
</evidence>
<dbReference type="InterPro" id="IPR036286">
    <property type="entry name" value="LexA/Signal_pep-like_sf"/>
</dbReference>
<gene>
    <name evidence="16" type="ORF">KP79_PYT14580</name>
</gene>
<evidence type="ECO:0000256" key="11">
    <source>
        <dbReference type="ARBA" id="ARBA00023136"/>
    </source>
</evidence>
<sequence length="168" mass="18808">MMSWTRYIVGTVTFVVPATATFLNTVGYVAEVRGISMKPCLNPFLGKYSVSDYVHLNKWGVRSYKFERGEIVSLLSPVNPGEKLIKRVVALEGDGVWTRNMKKVVTVPQGHIWVEGDHRKSLDSNSFGPVPVALVNGRATHIVWPPSRWQRLSVCPLSKERVISPFAI</sequence>
<evidence type="ECO:0000256" key="5">
    <source>
        <dbReference type="ARBA" id="ARBA00022670"/>
    </source>
</evidence>
<dbReference type="PRINTS" id="PR00727">
    <property type="entry name" value="LEADERPTASE"/>
</dbReference>
<dbReference type="FunFam" id="2.10.109.10:FF:000005">
    <property type="entry name" value="Mitochondrial inner membrane protease subunit"/>
    <property type="match status" value="1"/>
</dbReference>
<evidence type="ECO:0000256" key="10">
    <source>
        <dbReference type="ARBA" id="ARBA00023128"/>
    </source>
</evidence>
<name>A0A210Q8R3_MIZYE</name>
<evidence type="ECO:0000259" key="15">
    <source>
        <dbReference type="Pfam" id="PF10502"/>
    </source>
</evidence>
<dbReference type="PANTHER" id="PTHR46041:SF2">
    <property type="entry name" value="MITOCHONDRIAL INNER MEMBRANE PROTEASE SUBUNIT 2"/>
    <property type="match status" value="1"/>
</dbReference>
<keyword evidence="7" id="KW-0999">Mitochondrion inner membrane</keyword>
<evidence type="ECO:0000256" key="6">
    <source>
        <dbReference type="ARBA" id="ARBA00022692"/>
    </source>
</evidence>
<keyword evidence="9 14" id="KW-1133">Transmembrane helix</keyword>
<dbReference type="GO" id="GO:0004252">
    <property type="term" value="F:serine-type endopeptidase activity"/>
    <property type="evidence" value="ECO:0007669"/>
    <property type="project" value="InterPro"/>
</dbReference>
<dbReference type="Proteomes" id="UP000242188">
    <property type="component" value="Unassembled WGS sequence"/>
</dbReference>
<dbReference type="InterPro" id="IPR019533">
    <property type="entry name" value="Peptidase_S26"/>
</dbReference>
<dbReference type="STRING" id="6573.A0A210Q8R3"/>
<protein>
    <recommendedName>
        <fullName evidence="4">Mitochondrial inner membrane protease subunit 2</fullName>
    </recommendedName>
    <alternativeName>
        <fullName evidence="12">IMP2-like protein</fullName>
    </alternativeName>
</protein>
<keyword evidence="6 14" id="KW-0812">Transmembrane</keyword>
<dbReference type="GO" id="GO:0006627">
    <property type="term" value="P:protein processing involved in protein targeting to mitochondrion"/>
    <property type="evidence" value="ECO:0007669"/>
    <property type="project" value="InterPro"/>
</dbReference>
<feature type="transmembrane region" description="Helical" evidence="14">
    <location>
        <begin position="7"/>
        <end position="30"/>
    </location>
</feature>
<feature type="active site" evidence="13">
    <location>
        <position position="86"/>
    </location>
</feature>
<reference evidence="16 17" key="1">
    <citation type="journal article" date="2017" name="Nat. Ecol. Evol.">
        <title>Scallop genome provides insights into evolution of bilaterian karyotype and development.</title>
        <authorList>
            <person name="Wang S."/>
            <person name="Zhang J."/>
            <person name="Jiao W."/>
            <person name="Li J."/>
            <person name="Xun X."/>
            <person name="Sun Y."/>
            <person name="Guo X."/>
            <person name="Huan P."/>
            <person name="Dong B."/>
            <person name="Zhang L."/>
            <person name="Hu X."/>
            <person name="Sun X."/>
            <person name="Wang J."/>
            <person name="Zhao C."/>
            <person name="Wang Y."/>
            <person name="Wang D."/>
            <person name="Huang X."/>
            <person name="Wang R."/>
            <person name="Lv J."/>
            <person name="Li Y."/>
            <person name="Zhang Z."/>
            <person name="Liu B."/>
            <person name="Lu W."/>
            <person name="Hui Y."/>
            <person name="Liang J."/>
            <person name="Zhou Z."/>
            <person name="Hou R."/>
            <person name="Li X."/>
            <person name="Liu Y."/>
            <person name="Li H."/>
            <person name="Ning X."/>
            <person name="Lin Y."/>
            <person name="Zhao L."/>
            <person name="Xing Q."/>
            <person name="Dou J."/>
            <person name="Li Y."/>
            <person name="Mao J."/>
            <person name="Guo H."/>
            <person name="Dou H."/>
            <person name="Li T."/>
            <person name="Mu C."/>
            <person name="Jiang W."/>
            <person name="Fu Q."/>
            <person name="Fu X."/>
            <person name="Miao Y."/>
            <person name="Liu J."/>
            <person name="Yu Q."/>
            <person name="Li R."/>
            <person name="Liao H."/>
            <person name="Li X."/>
            <person name="Kong Y."/>
            <person name="Jiang Z."/>
            <person name="Chourrout D."/>
            <person name="Li R."/>
            <person name="Bao Z."/>
        </authorList>
    </citation>
    <scope>NUCLEOTIDE SEQUENCE [LARGE SCALE GENOMIC DNA]</scope>
    <source>
        <strain evidence="16 17">PY_sf001</strain>
    </source>
</reference>
<evidence type="ECO:0000256" key="3">
    <source>
        <dbReference type="ARBA" id="ARBA00011805"/>
    </source>
</evidence>
<proteinExistence type="inferred from homology"/>
<evidence type="ECO:0000256" key="2">
    <source>
        <dbReference type="ARBA" id="ARBA00007066"/>
    </source>
</evidence>
<keyword evidence="8" id="KW-0378">Hydrolase</keyword>
<evidence type="ECO:0000313" key="16">
    <source>
        <dbReference type="EMBL" id="OWF45111.1"/>
    </source>
</evidence>
<dbReference type="PANTHER" id="PTHR46041">
    <property type="entry name" value="MITOCHONDRIAL INNER MEMBRANE PROTEASE SUBUNIT 2"/>
    <property type="match status" value="1"/>
</dbReference>
<feature type="active site" evidence="13">
    <location>
        <position position="36"/>
    </location>
</feature>
<comment type="subcellular location">
    <subcellularLocation>
        <location evidence="1">Mitochondrion inner membrane</location>
        <topology evidence="1">Single-pass membrane protein</topology>
    </subcellularLocation>
</comment>
<dbReference type="EMBL" id="NEDP02004580">
    <property type="protein sequence ID" value="OWF45111.1"/>
    <property type="molecule type" value="Genomic_DNA"/>
</dbReference>
<dbReference type="OrthoDB" id="308440at2759"/>
<evidence type="ECO:0000313" key="17">
    <source>
        <dbReference type="Proteomes" id="UP000242188"/>
    </source>
</evidence>
<keyword evidence="10" id="KW-0496">Mitochondrion</keyword>
<comment type="similarity">
    <text evidence="2">Belongs to the peptidase S26 family. IMP2 subfamily.</text>
</comment>
<dbReference type="InterPro" id="IPR000223">
    <property type="entry name" value="Pept_S26A_signal_pept_1"/>
</dbReference>
<evidence type="ECO:0000256" key="7">
    <source>
        <dbReference type="ARBA" id="ARBA00022792"/>
    </source>
</evidence>
<dbReference type="CDD" id="cd06530">
    <property type="entry name" value="S26_SPase_I"/>
    <property type="match status" value="1"/>
</dbReference>
<feature type="domain" description="Peptidase S26" evidence="15">
    <location>
        <begin position="9"/>
        <end position="101"/>
    </location>
</feature>
<accession>A0A210Q8R3</accession>
<comment type="subunit">
    <text evidence="3">Heterodimer of 2 subunits, IMMPL1 and IMMPL2.</text>
</comment>
<comment type="caution">
    <text evidence="16">The sequence shown here is derived from an EMBL/GenBank/DDBJ whole genome shotgun (WGS) entry which is preliminary data.</text>
</comment>
<evidence type="ECO:0000256" key="8">
    <source>
        <dbReference type="ARBA" id="ARBA00022801"/>
    </source>
</evidence>
<keyword evidence="17" id="KW-1185">Reference proteome</keyword>
<dbReference type="AlphaFoldDB" id="A0A210Q8R3"/>
<evidence type="ECO:0000256" key="13">
    <source>
        <dbReference type="PIRSR" id="PIRSR600223-1"/>
    </source>
</evidence>